<evidence type="ECO:0000256" key="5">
    <source>
        <dbReference type="ARBA" id="ARBA00023136"/>
    </source>
</evidence>
<dbReference type="PANTHER" id="PTHR30213:SF0">
    <property type="entry name" value="UPF0761 MEMBRANE PROTEIN YIHY"/>
    <property type="match status" value="1"/>
</dbReference>
<keyword evidence="3 7" id="KW-0812">Transmembrane</keyword>
<dbReference type="EMBL" id="JACBZS010000001">
    <property type="protein sequence ID" value="NYI72621.1"/>
    <property type="molecule type" value="Genomic_DNA"/>
</dbReference>
<evidence type="ECO:0000313" key="8">
    <source>
        <dbReference type="EMBL" id="NYI72621.1"/>
    </source>
</evidence>
<keyword evidence="2" id="KW-1003">Cell membrane</keyword>
<comment type="subcellular location">
    <subcellularLocation>
        <location evidence="1">Cell membrane</location>
        <topology evidence="1">Multi-pass membrane protein</topology>
    </subcellularLocation>
</comment>
<evidence type="ECO:0000256" key="6">
    <source>
        <dbReference type="SAM" id="MobiDB-lite"/>
    </source>
</evidence>
<accession>A0A7Z0IMH5</accession>
<keyword evidence="9" id="KW-1185">Reference proteome</keyword>
<proteinExistence type="predicted"/>
<feature type="transmembrane region" description="Helical" evidence="7">
    <location>
        <begin position="221"/>
        <end position="243"/>
    </location>
</feature>
<evidence type="ECO:0000256" key="4">
    <source>
        <dbReference type="ARBA" id="ARBA00022989"/>
    </source>
</evidence>
<feature type="transmembrane region" description="Helical" evidence="7">
    <location>
        <begin position="37"/>
        <end position="61"/>
    </location>
</feature>
<evidence type="ECO:0000256" key="3">
    <source>
        <dbReference type="ARBA" id="ARBA00022692"/>
    </source>
</evidence>
<evidence type="ECO:0000256" key="1">
    <source>
        <dbReference type="ARBA" id="ARBA00004651"/>
    </source>
</evidence>
<comment type="caution">
    <text evidence="8">The sequence shown here is derived from an EMBL/GenBank/DDBJ whole genome shotgun (WGS) entry which is preliminary data.</text>
</comment>
<protein>
    <submittedName>
        <fullName evidence="8">Membrane protein</fullName>
    </submittedName>
</protein>
<name>A0A7Z0IMH5_9ACTN</name>
<feature type="compositionally biased region" description="Acidic residues" evidence="6">
    <location>
        <begin position="308"/>
        <end position="319"/>
    </location>
</feature>
<keyword evidence="5 7" id="KW-0472">Membrane</keyword>
<dbReference type="Pfam" id="PF03631">
    <property type="entry name" value="Virul_fac_BrkB"/>
    <property type="match status" value="1"/>
</dbReference>
<evidence type="ECO:0000256" key="7">
    <source>
        <dbReference type="SAM" id="Phobius"/>
    </source>
</evidence>
<dbReference type="AlphaFoldDB" id="A0A7Z0IMH5"/>
<feature type="transmembrane region" description="Helical" evidence="7">
    <location>
        <begin position="110"/>
        <end position="135"/>
    </location>
</feature>
<evidence type="ECO:0000313" key="9">
    <source>
        <dbReference type="Proteomes" id="UP000527616"/>
    </source>
</evidence>
<dbReference type="RefSeq" id="WP_179446256.1">
    <property type="nucleotide sequence ID" value="NZ_JACBZS010000001.1"/>
</dbReference>
<evidence type="ECO:0000256" key="2">
    <source>
        <dbReference type="ARBA" id="ARBA00022475"/>
    </source>
</evidence>
<feature type="transmembrane region" description="Helical" evidence="7">
    <location>
        <begin position="249"/>
        <end position="276"/>
    </location>
</feature>
<gene>
    <name evidence="8" type="ORF">GGQ54_003181</name>
</gene>
<sequence length="328" mass="35555">MNAIPGTDTVPGRLRKVGVLAFRAGFRYRVIGLAAESAFFALLSLPPMLFALVGALGFVAAQTDPSTIFGLRDDILGFAGQFLTRTSIESILAPTIDEVISSRRSDVVSIGFLIALWTGSRAIAVFVETVSLMYGYQGRRSIVRQRALSFALFLLLLVIGIVLIPLILTGPSLIGELLPERVAWLAGLYWPVVTLLSIGLVTTMFYLAVPERHAWHSHLPGALWTMVMWLVGSQLLRLVLSFASDTTSIYGPLAAPIAVLLWLYLTSLAVLIGAAINASVAEVFPRFAGVRPTPRRAEDSLQAAAGDAGDDLALEEQEDDDHRNHRDD</sequence>
<dbReference type="Proteomes" id="UP000527616">
    <property type="component" value="Unassembled WGS sequence"/>
</dbReference>
<organism evidence="8 9">
    <name type="scientific">Naumannella cuiyingiana</name>
    <dbReference type="NCBI Taxonomy" id="1347891"/>
    <lineage>
        <taxon>Bacteria</taxon>
        <taxon>Bacillati</taxon>
        <taxon>Actinomycetota</taxon>
        <taxon>Actinomycetes</taxon>
        <taxon>Propionibacteriales</taxon>
        <taxon>Propionibacteriaceae</taxon>
        <taxon>Naumannella</taxon>
    </lineage>
</organism>
<dbReference type="InterPro" id="IPR017039">
    <property type="entry name" value="Virul_fac_BrkB"/>
</dbReference>
<feature type="region of interest" description="Disordered" evidence="6">
    <location>
        <begin position="293"/>
        <end position="328"/>
    </location>
</feature>
<feature type="transmembrane region" description="Helical" evidence="7">
    <location>
        <begin position="147"/>
        <end position="168"/>
    </location>
</feature>
<reference evidence="8 9" key="1">
    <citation type="submission" date="2020-07" db="EMBL/GenBank/DDBJ databases">
        <title>Sequencing the genomes of 1000 actinobacteria strains.</title>
        <authorList>
            <person name="Klenk H.-P."/>
        </authorList>
    </citation>
    <scope>NUCLEOTIDE SEQUENCE [LARGE SCALE GENOMIC DNA]</scope>
    <source>
        <strain evidence="8 9">DSM 103164</strain>
    </source>
</reference>
<dbReference type="GO" id="GO:0005886">
    <property type="term" value="C:plasma membrane"/>
    <property type="evidence" value="ECO:0007669"/>
    <property type="project" value="UniProtKB-SubCell"/>
</dbReference>
<dbReference type="PANTHER" id="PTHR30213">
    <property type="entry name" value="INNER MEMBRANE PROTEIN YHJD"/>
    <property type="match status" value="1"/>
</dbReference>
<keyword evidence="4 7" id="KW-1133">Transmembrane helix</keyword>
<dbReference type="PIRSF" id="PIRSF035875">
    <property type="entry name" value="RNase_BN"/>
    <property type="match status" value="1"/>
</dbReference>
<feature type="transmembrane region" description="Helical" evidence="7">
    <location>
        <begin position="188"/>
        <end position="209"/>
    </location>
</feature>